<protein>
    <submittedName>
        <fullName evidence="1">Uncharacterized protein</fullName>
    </submittedName>
</protein>
<name>A0ABT1YZV6_9RHOB</name>
<sequence length="179" mass="19074">MVNVTPQEMPVGSLIAEQAAQPGYFTDCYACVVPGQVSLADYVTAFYTTPLFRAERLVLRLAARAPSTDVQARAVAEGEAERFAVWQVAARRADEMLLAERSGRTKSWFSVAVQGADTKLFFGSVVVPVKGKSGKMVLGPVFDSLKTAHALYSRALLASAARGLAATGVRTAPAPRPGR</sequence>
<evidence type="ECO:0000313" key="2">
    <source>
        <dbReference type="Proteomes" id="UP001165396"/>
    </source>
</evidence>
<dbReference type="Proteomes" id="UP001165396">
    <property type="component" value="Unassembled WGS sequence"/>
</dbReference>
<dbReference type="EMBL" id="JANKJG010000004">
    <property type="protein sequence ID" value="MCR8826408.1"/>
    <property type="molecule type" value="Genomic_DNA"/>
</dbReference>
<reference evidence="1" key="1">
    <citation type="submission" date="2022-07" db="EMBL/GenBank/DDBJ databases">
        <title>Pseudosulfitobacter sp. strain AP-MA-4, whole genome sequence.</title>
        <authorList>
            <person name="Jiang Y."/>
        </authorList>
    </citation>
    <scope>NUCLEOTIDE SEQUENCE</scope>
    <source>
        <strain evidence="1">AP-MA-4</strain>
    </source>
</reference>
<dbReference type="RefSeq" id="WP_258294102.1">
    <property type="nucleotide sequence ID" value="NZ_JANKJG010000004.1"/>
</dbReference>
<organism evidence="1 2">
    <name type="scientific">Pseudosulfitobacter koreensis</name>
    <dbReference type="NCBI Taxonomy" id="2968472"/>
    <lineage>
        <taxon>Bacteria</taxon>
        <taxon>Pseudomonadati</taxon>
        <taxon>Pseudomonadota</taxon>
        <taxon>Alphaproteobacteria</taxon>
        <taxon>Rhodobacterales</taxon>
        <taxon>Roseobacteraceae</taxon>
        <taxon>Pseudosulfitobacter</taxon>
    </lineage>
</organism>
<accession>A0ABT1YZV6</accession>
<evidence type="ECO:0000313" key="1">
    <source>
        <dbReference type="EMBL" id="MCR8826408.1"/>
    </source>
</evidence>
<gene>
    <name evidence="1" type="ORF">NTA49_07655</name>
</gene>
<keyword evidence="2" id="KW-1185">Reference proteome</keyword>
<proteinExistence type="predicted"/>
<comment type="caution">
    <text evidence="1">The sequence shown here is derived from an EMBL/GenBank/DDBJ whole genome shotgun (WGS) entry which is preliminary data.</text>
</comment>